<feature type="DNA-binding region" description="HMG box" evidence="6">
    <location>
        <begin position="2015"/>
        <end position="2070"/>
    </location>
</feature>
<evidence type="ECO:0000256" key="3">
    <source>
        <dbReference type="ARBA" id="ARBA00023125"/>
    </source>
</evidence>
<dbReference type="Proteomes" id="UP000835052">
    <property type="component" value="Unassembled WGS sequence"/>
</dbReference>
<comment type="subcellular location">
    <subcellularLocation>
        <location evidence="1">Nucleus</location>
    </subcellularLocation>
</comment>
<dbReference type="SMART" id="SM00398">
    <property type="entry name" value="HMG"/>
    <property type="match status" value="3"/>
</dbReference>
<feature type="compositionally biased region" description="Basic and acidic residues" evidence="7">
    <location>
        <begin position="761"/>
        <end position="772"/>
    </location>
</feature>
<protein>
    <recommendedName>
        <fullName evidence="13">ARID domain-containing protein</fullName>
    </recommendedName>
</protein>
<feature type="domain" description="REKLES" evidence="10">
    <location>
        <begin position="348"/>
        <end position="463"/>
    </location>
</feature>
<evidence type="ECO:0000256" key="6">
    <source>
        <dbReference type="PROSITE-ProRule" id="PRU00267"/>
    </source>
</evidence>
<feature type="compositionally biased region" description="Polar residues" evidence="7">
    <location>
        <begin position="1476"/>
        <end position="1486"/>
    </location>
</feature>
<feature type="compositionally biased region" description="Basic and acidic residues" evidence="7">
    <location>
        <begin position="2067"/>
        <end position="2081"/>
    </location>
</feature>
<feature type="compositionally biased region" description="Polar residues" evidence="7">
    <location>
        <begin position="1257"/>
        <end position="1268"/>
    </location>
</feature>
<name>A0A8S1GR56_9PELO</name>
<feature type="compositionally biased region" description="Polar residues" evidence="7">
    <location>
        <begin position="1309"/>
        <end position="1318"/>
    </location>
</feature>
<dbReference type="EMBL" id="CAJGYM010000004">
    <property type="protein sequence ID" value="CAD6186115.1"/>
    <property type="molecule type" value="Genomic_DNA"/>
</dbReference>
<keyword evidence="3 6" id="KW-0238">DNA-binding</keyword>
<dbReference type="FunFam" id="1.10.150.60:FF:000007">
    <property type="entry name" value="AT-rich interactive domain-containing protein 3C"/>
    <property type="match status" value="1"/>
</dbReference>
<feature type="region of interest" description="Disordered" evidence="7">
    <location>
        <begin position="1254"/>
        <end position="1332"/>
    </location>
</feature>
<evidence type="ECO:0000259" key="10">
    <source>
        <dbReference type="PROSITE" id="PS51486"/>
    </source>
</evidence>
<feature type="domain" description="ARID" evidence="9">
    <location>
        <begin position="174"/>
        <end position="265"/>
    </location>
</feature>
<keyword evidence="2" id="KW-0805">Transcription regulation</keyword>
<feature type="region of interest" description="Disordered" evidence="7">
    <location>
        <begin position="1034"/>
        <end position="1111"/>
    </location>
</feature>
<feature type="region of interest" description="Disordered" evidence="7">
    <location>
        <begin position="806"/>
        <end position="828"/>
    </location>
</feature>
<evidence type="ECO:0000259" key="8">
    <source>
        <dbReference type="PROSITE" id="PS50118"/>
    </source>
</evidence>
<gene>
    <name evidence="11" type="ORF">CAUJ_LOCUS2034</name>
</gene>
<evidence type="ECO:0008006" key="13">
    <source>
        <dbReference type="Google" id="ProtNLM"/>
    </source>
</evidence>
<dbReference type="InterPro" id="IPR001606">
    <property type="entry name" value="ARID_dom"/>
</dbReference>
<evidence type="ECO:0000256" key="5">
    <source>
        <dbReference type="ARBA" id="ARBA00023242"/>
    </source>
</evidence>
<feature type="compositionally biased region" description="Basic and acidic residues" evidence="7">
    <location>
        <begin position="1269"/>
        <end position="1279"/>
    </location>
</feature>
<dbReference type="PANTHER" id="PTHR15348">
    <property type="entry name" value="AT-RICH INTERACTIVE DOMAIN-CONTAINING PROTEIN ARID DOMAIN- CONTAINING PROTEIN DEAD RINGER PROTEIN B-CELL REGULATOR OF IGH TRANSCRIPTION BRIGHT"/>
    <property type="match status" value="1"/>
</dbReference>
<feature type="region of interest" description="Disordered" evidence="7">
    <location>
        <begin position="1436"/>
        <end position="1511"/>
    </location>
</feature>
<feature type="compositionally biased region" description="Polar residues" evidence="7">
    <location>
        <begin position="1084"/>
        <end position="1111"/>
    </location>
</feature>
<feature type="region of interest" description="Disordered" evidence="7">
    <location>
        <begin position="2067"/>
        <end position="2121"/>
    </location>
</feature>
<evidence type="ECO:0000313" key="11">
    <source>
        <dbReference type="EMBL" id="CAD6186115.1"/>
    </source>
</evidence>
<sequence length="2140" mass="237416">MALRIDEAQLFANLPINGKTAESTDGAETSETAEPSSHENQNSPPPSPESALNVFDSWLVIWTINQNIRIILGLGNFRSPLNLPPFLAAALQQSPFALQQQLLGLASGLSGVSPGPEDEDEDHSAAIEPEDLTLGFRKEHLKSEDHTHENSSNGGGPTWSYEEQFKQLYELSDDLKRKRMARRLAQFLCIESPVTRIPIMAKQVLDLYELYRLVVQHGGLVEIINKKLWREITKGLNLPSSITSAAFTLRTQYQKFLYEYECEKEGLSNPTDLQQAIDGNKREAPGRRNVPTSSFTLGFPLPHPHSAAASLLGKQLNGLGMRNDLVDEDSLGLQANNLFAYRPDQQLALFEAHQRQFERAQRAAEAVARQTLGMPSCVPTATSGRESTSSLDSEAPTCKRAKLENGSGEPSTAPKIAPPTSNNVKITTRKADGGTSSENSMVVSMEINGITYQGVLFAIDNDVKKKMRRIVLLHSKEDRSAEGLSSSYLERDLASYNFVFTEEKNCFSCPADKCTSSFLLLVNSDELTRLHRTVLFQNPNTCCTIARSVAELYATRKNDASVQVKPEVATFSCGAFVETSVGAVQTENHAVSNKSTETDELPKPTTSKLHLCTTVKEEVADDDEITIVYEGAPSCSSRNSTVHRRFSVKQEPPSANALVKEESDIFEDMEVDAQAPAQPAMQKFNSAEGFAFFSCIMRMTFARENPGSTYQLFHIDLEAEWEKLTDDEKKRYEDKAKGLQTEAAPVLAVENDQTNVLVSEARKSVESEENNDRNSTAVLEPPMEFEPMETAERIDSTAVKTVDNVGTASPATSHKEIPTQPPSSGELQICKDNSQSVASVDQHQTQKVILTVPQNEGNRLVQDQAQESHPDVEQSHASLFNDIQQKSLVVEKQSPGTAPPQQPQTTVPGIEGNHPEQSQAVGIVPIPPSGKMDNFPNTSGVQQKNLTLKTQSVPTVAPSNILETPVQMEKKEIGVTCSLTKSSQDPRRSAFFSPQQAEQYPPIVTERMLKTLDRKTFPKPIRAFENAPVVPQRKIQAGSVAQSNSTDKAHPSKTYHHLQSEGLAKPPNPFGAPKTSGPAFPATGTMQQRCSTPATSFGTFKNPSRTSLSISGPIKQNTSLFSTNSQPLPTTPFGVSKVFGGPAFPATEILLQKNSKIPGIGQPQLSQKTTPITPIIEENFTEQSEPRSMTQAGDQAQTVQNAQGTVPIVPKIEKIESQDQIAGQSAPIAPFPYSVKKEIPCNVPVVAQKQVIEKRSSVTGQPPQTQKNDPLERNRREKIQAQTQRPVQALEDSPIPPPAKKDVVHNVAHAQQKTQWSALSPEEKRRHSGGKVSESLKAEFGVKAESFSLHTAETAPLVLKCKSESLTPVPQPFQRLSEKSSLKLLSEPVEEKTDKSALVDLGAAKAMIKSLSKVEKKMRRNMPDADEMQILARISREMEKDPRSQVSSHNSPVASGGQREKADGPPGKAPAHTGTPKGSKNAQETAQIVPKLSKQTSSASTEDSLNLSRKKLRRAAYKLFGSEIRKRIEEKNPTASSDEVSQKVRNKWKELPEESKQKFVSAAREKIDEKVEDVGEIRGAAVTCQPSPQTKVRISAPKPNEFSEKVEPPPQQKTTEHHFAGVKRHLHEEPKTISEALLLDKLDSAPRRFETSTTFLGVEKTVSDSGNDAPPMKKLKKSAQGEDDDIVVLMSNVKNPHSCHVDTANLIFLTPSNQSSLTFLLHSLLNHSNMSSPSSLCKPEMGNNKNRKMYFYTGQLTRSSSEAVPDDVRKYCRRLQKNFEPRLLIPFKLAGYCSQVTPMEMFKFANTPDIIERVRRRFHPNAWRFRHFRKNEKGELGVKLYGHHCSYEKLRQMEIADDHTLRIDLTDIESTLGSFLAIQRCSRCLDALLDLNDANQDVDKIHAFNAVCKFSNWVLSDESENFLPFDYQLHDQYQPFRKPDIRTVRKRRISKRKRVLGAVLAAPNLNSTLATCEPEVVELDEPELDEKDLKPEKEIPIGQREKSKSPTEVSLKFTLKIRKMAGAMFEKKVRKEVEEQNPGATFHELAEKVRLKWKSVSEDERTDFRKAAAESILKSHEKPKSEPNPGFPKKTDQRKRKSPPEDEPPKIPKMELKREEEDDDIMILDEFTVSNVPASKSPAS</sequence>
<organism evidence="11 12">
    <name type="scientific">Caenorhabditis auriculariae</name>
    <dbReference type="NCBI Taxonomy" id="2777116"/>
    <lineage>
        <taxon>Eukaryota</taxon>
        <taxon>Metazoa</taxon>
        <taxon>Ecdysozoa</taxon>
        <taxon>Nematoda</taxon>
        <taxon>Chromadorea</taxon>
        <taxon>Rhabditida</taxon>
        <taxon>Rhabditina</taxon>
        <taxon>Rhabditomorpha</taxon>
        <taxon>Rhabditoidea</taxon>
        <taxon>Rhabditidae</taxon>
        <taxon>Peloderinae</taxon>
        <taxon>Caenorhabditis</taxon>
    </lineage>
</organism>
<evidence type="ECO:0000256" key="2">
    <source>
        <dbReference type="ARBA" id="ARBA00023015"/>
    </source>
</evidence>
<feature type="region of interest" description="Disordered" evidence="7">
    <location>
        <begin position="761"/>
        <end position="785"/>
    </location>
</feature>
<dbReference type="OrthoDB" id="10044343at2759"/>
<dbReference type="PROSITE" id="PS51011">
    <property type="entry name" value="ARID"/>
    <property type="match status" value="1"/>
</dbReference>
<dbReference type="InterPro" id="IPR023334">
    <property type="entry name" value="REKLES_domain"/>
</dbReference>
<dbReference type="GO" id="GO:0006357">
    <property type="term" value="P:regulation of transcription by RNA polymerase II"/>
    <property type="evidence" value="ECO:0007669"/>
    <property type="project" value="InterPro"/>
</dbReference>
<dbReference type="InterPro" id="IPR036910">
    <property type="entry name" value="HMG_box_dom_sf"/>
</dbReference>
<evidence type="ECO:0000259" key="9">
    <source>
        <dbReference type="PROSITE" id="PS51011"/>
    </source>
</evidence>
<dbReference type="CDD" id="cd00084">
    <property type="entry name" value="HMG-box_SF"/>
    <property type="match status" value="3"/>
</dbReference>
<feature type="compositionally biased region" description="Basic and acidic residues" evidence="7">
    <location>
        <begin position="2098"/>
        <end position="2115"/>
    </location>
</feature>
<feature type="region of interest" description="Disordered" evidence="7">
    <location>
        <begin position="16"/>
        <end position="49"/>
    </location>
</feature>
<feature type="domain" description="HMG box" evidence="8">
    <location>
        <begin position="2015"/>
        <end position="2070"/>
    </location>
</feature>
<comment type="caution">
    <text evidence="11">The sequence shown here is derived from an EMBL/GenBank/DDBJ whole genome shotgun (WGS) entry which is preliminary data.</text>
</comment>
<dbReference type="PROSITE" id="PS51486">
    <property type="entry name" value="REKLES"/>
    <property type="match status" value="1"/>
</dbReference>
<keyword evidence="12" id="KW-1185">Reference proteome</keyword>
<feature type="region of interest" description="Disordered" evidence="7">
    <location>
        <begin position="375"/>
        <end position="437"/>
    </location>
</feature>
<feature type="compositionally biased region" description="Polar residues" evidence="7">
    <location>
        <begin position="1444"/>
        <end position="1453"/>
    </location>
</feature>
<accession>A0A8S1GR56</accession>
<dbReference type="Pfam" id="PF01388">
    <property type="entry name" value="ARID"/>
    <property type="match status" value="1"/>
</dbReference>
<reference evidence="11" key="1">
    <citation type="submission" date="2020-10" db="EMBL/GenBank/DDBJ databases">
        <authorList>
            <person name="Kikuchi T."/>
        </authorList>
    </citation>
    <scope>NUCLEOTIDE SEQUENCE</scope>
    <source>
        <strain evidence="11">NKZ352</strain>
    </source>
</reference>
<feature type="compositionally biased region" description="Polar residues" evidence="7">
    <location>
        <begin position="1493"/>
        <end position="1507"/>
    </location>
</feature>
<dbReference type="SUPFAM" id="SSF46774">
    <property type="entry name" value="ARID-like"/>
    <property type="match status" value="1"/>
</dbReference>
<evidence type="ECO:0000256" key="1">
    <source>
        <dbReference type="ARBA" id="ARBA00004123"/>
    </source>
</evidence>
<feature type="compositionally biased region" description="Polar residues" evidence="7">
    <location>
        <begin position="20"/>
        <end position="33"/>
    </location>
</feature>
<evidence type="ECO:0000313" key="12">
    <source>
        <dbReference type="Proteomes" id="UP000835052"/>
    </source>
</evidence>
<dbReference type="InterPro" id="IPR036431">
    <property type="entry name" value="ARID_dom_sf"/>
</dbReference>
<dbReference type="GO" id="GO:0003677">
    <property type="term" value="F:DNA binding"/>
    <property type="evidence" value="ECO:0007669"/>
    <property type="project" value="UniProtKB-UniRule"/>
</dbReference>
<proteinExistence type="predicted"/>
<feature type="region of interest" description="Disordered" evidence="7">
    <location>
        <begin position="892"/>
        <end position="933"/>
    </location>
</feature>
<dbReference type="InterPro" id="IPR009071">
    <property type="entry name" value="HMG_box_dom"/>
</dbReference>
<dbReference type="SMART" id="SM00501">
    <property type="entry name" value="BRIGHT"/>
    <property type="match status" value="1"/>
</dbReference>
<feature type="DNA-binding region" description="HMG box" evidence="6">
    <location>
        <begin position="1510"/>
        <end position="1578"/>
    </location>
</feature>
<feature type="compositionally biased region" description="Polar residues" evidence="7">
    <location>
        <begin position="379"/>
        <end position="392"/>
    </location>
</feature>
<dbReference type="Gene3D" id="1.10.150.60">
    <property type="entry name" value="ARID DNA-binding domain"/>
    <property type="match status" value="1"/>
</dbReference>
<dbReference type="SMART" id="SM01014">
    <property type="entry name" value="ARID"/>
    <property type="match status" value="1"/>
</dbReference>
<dbReference type="SUPFAM" id="SSF47095">
    <property type="entry name" value="HMG-box"/>
    <property type="match status" value="3"/>
</dbReference>
<dbReference type="PANTHER" id="PTHR15348:SF0">
    <property type="entry name" value="PROTEIN DEAD RINGER"/>
    <property type="match status" value="1"/>
</dbReference>
<dbReference type="InterPro" id="IPR045147">
    <property type="entry name" value="ARI3A/B/C"/>
</dbReference>
<dbReference type="Pfam" id="PF00505">
    <property type="entry name" value="HMG_box"/>
    <property type="match status" value="1"/>
</dbReference>
<dbReference type="GO" id="GO:0005634">
    <property type="term" value="C:nucleus"/>
    <property type="evidence" value="ECO:0007669"/>
    <property type="project" value="UniProtKB-SubCell"/>
</dbReference>
<keyword evidence="4" id="KW-0804">Transcription</keyword>
<feature type="domain" description="HMG box" evidence="8">
    <location>
        <begin position="1510"/>
        <end position="1578"/>
    </location>
</feature>
<evidence type="ECO:0000256" key="4">
    <source>
        <dbReference type="ARBA" id="ARBA00023163"/>
    </source>
</evidence>
<dbReference type="Gene3D" id="1.10.30.10">
    <property type="entry name" value="High mobility group box domain"/>
    <property type="match status" value="3"/>
</dbReference>
<keyword evidence="5 6" id="KW-0539">Nucleus</keyword>
<evidence type="ECO:0000256" key="7">
    <source>
        <dbReference type="SAM" id="MobiDB-lite"/>
    </source>
</evidence>
<dbReference type="PROSITE" id="PS50118">
    <property type="entry name" value="HMG_BOX_2"/>
    <property type="match status" value="2"/>
</dbReference>